<gene>
    <name evidence="2" type="ORF">SAMN04489747_3730</name>
</gene>
<feature type="domain" description="YbaK/aminoacyl-tRNA synthetase-associated" evidence="1">
    <location>
        <begin position="42"/>
        <end position="163"/>
    </location>
</feature>
<dbReference type="STRING" id="675864.SAMN04489747_3730"/>
<organism evidence="2 3">
    <name type="scientific">Auraticoccus monumenti</name>
    <dbReference type="NCBI Taxonomy" id="675864"/>
    <lineage>
        <taxon>Bacteria</taxon>
        <taxon>Bacillati</taxon>
        <taxon>Actinomycetota</taxon>
        <taxon>Actinomycetes</taxon>
        <taxon>Propionibacteriales</taxon>
        <taxon>Propionibacteriaceae</taxon>
        <taxon>Auraticoccus</taxon>
    </lineage>
</organism>
<reference evidence="2 3" key="1">
    <citation type="submission" date="2016-10" db="EMBL/GenBank/DDBJ databases">
        <authorList>
            <person name="de Groot N.N."/>
        </authorList>
    </citation>
    <scope>NUCLEOTIDE SEQUENCE [LARGE SCALE GENOMIC DNA]</scope>
    <source>
        <strain evidence="2 3">MON 2.2</strain>
    </source>
</reference>
<dbReference type="SUPFAM" id="SSF55826">
    <property type="entry name" value="YbaK/ProRS associated domain"/>
    <property type="match status" value="1"/>
</dbReference>
<dbReference type="RefSeq" id="WP_090595573.1">
    <property type="nucleotide sequence ID" value="NZ_LT629688.1"/>
</dbReference>
<evidence type="ECO:0000313" key="2">
    <source>
        <dbReference type="EMBL" id="SDE55521.1"/>
    </source>
</evidence>
<dbReference type="AlphaFoldDB" id="A0A1G7DVP6"/>
<name>A0A1G7DVP6_9ACTN</name>
<dbReference type="GO" id="GO:0002161">
    <property type="term" value="F:aminoacyl-tRNA deacylase activity"/>
    <property type="evidence" value="ECO:0007669"/>
    <property type="project" value="InterPro"/>
</dbReference>
<dbReference type="InterPro" id="IPR007214">
    <property type="entry name" value="YbaK/aa-tRNA-synth-assoc-dom"/>
</dbReference>
<dbReference type="InterPro" id="IPR036754">
    <property type="entry name" value="YbaK/aa-tRNA-synt-asso_dom_sf"/>
</dbReference>
<evidence type="ECO:0000313" key="3">
    <source>
        <dbReference type="Proteomes" id="UP000198546"/>
    </source>
</evidence>
<keyword evidence="3" id="KW-1185">Reference proteome</keyword>
<accession>A0A1G7DVP6</accession>
<dbReference type="Proteomes" id="UP000198546">
    <property type="component" value="Chromosome i"/>
</dbReference>
<dbReference type="Gene3D" id="3.90.960.10">
    <property type="entry name" value="YbaK/aminoacyl-tRNA synthetase-associated domain"/>
    <property type="match status" value="1"/>
</dbReference>
<sequence length="176" mass="18533">MTTFDRVPALTRPDLLAEPTLRALRSLDADTAARFEVAEIDPALADTEALCRAFDLPLEASANCVLVTGKRAGELRPAAVVVQASRRADVNGAVRRHLDVRKISFTAHEEATSGSGMEYGGITPVGLPGDWPLLVDEGVVAEAEVVIGSGLRRSKLFVPGAVLGRLPGATVLPLAQ</sequence>
<dbReference type="Pfam" id="PF04073">
    <property type="entry name" value="tRNA_edit"/>
    <property type="match status" value="1"/>
</dbReference>
<dbReference type="OrthoDB" id="9796920at2"/>
<dbReference type="EMBL" id="LT629688">
    <property type="protein sequence ID" value="SDE55521.1"/>
    <property type="molecule type" value="Genomic_DNA"/>
</dbReference>
<protein>
    <submittedName>
        <fullName evidence="2">Cys-tRNA(Pro) deacylase, prolyl-tRNA editing enzyme YbaK/EbsC</fullName>
    </submittedName>
</protein>
<evidence type="ECO:0000259" key="1">
    <source>
        <dbReference type="Pfam" id="PF04073"/>
    </source>
</evidence>
<proteinExistence type="predicted"/>